<feature type="compositionally biased region" description="Basic residues" evidence="1">
    <location>
        <begin position="82"/>
        <end position="98"/>
    </location>
</feature>
<sequence>MKGKWVLPPRQPSSTKTSGSPHGQSTSTAGILNGRSSTKQSTSLTRKPNSNSSRHKNGSNYQKKNNGADSQTRTQATESVTRRRPSRRRLGVGLRRQRQQQWAATAAATSITRLEKKNRVLQWVTERTPEERRYGEDWKRHGGGSEWR</sequence>
<gene>
    <name evidence="2" type="ORF">DEO72_LG1g2223</name>
</gene>
<organism evidence="2 3">
    <name type="scientific">Vigna unguiculata</name>
    <name type="common">Cowpea</name>
    <dbReference type="NCBI Taxonomy" id="3917"/>
    <lineage>
        <taxon>Eukaryota</taxon>
        <taxon>Viridiplantae</taxon>
        <taxon>Streptophyta</taxon>
        <taxon>Embryophyta</taxon>
        <taxon>Tracheophyta</taxon>
        <taxon>Spermatophyta</taxon>
        <taxon>Magnoliopsida</taxon>
        <taxon>eudicotyledons</taxon>
        <taxon>Gunneridae</taxon>
        <taxon>Pentapetalae</taxon>
        <taxon>rosids</taxon>
        <taxon>fabids</taxon>
        <taxon>Fabales</taxon>
        <taxon>Fabaceae</taxon>
        <taxon>Papilionoideae</taxon>
        <taxon>50 kb inversion clade</taxon>
        <taxon>NPAAA clade</taxon>
        <taxon>indigoferoid/millettioid clade</taxon>
        <taxon>Phaseoleae</taxon>
        <taxon>Vigna</taxon>
    </lineage>
</organism>
<accession>A0A4D6KS80</accession>
<dbReference type="EMBL" id="CP039345">
    <property type="protein sequence ID" value="QCD78587.1"/>
    <property type="molecule type" value="Genomic_DNA"/>
</dbReference>
<feature type="region of interest" description="Disordered" evidence="1">
    <location>
        <begin position="1"/>
        <end position="106"/>
    </location>
</feature>
<name>A0A4D6KS80_VIGUN</name>
<dbReference type="Proteomes" id="UP000501690">
    <property type="component" value="Linkage Group LG1"/>
</dbReference>
<feature type="compositionally biased region" description="Polar residues" evidence="1">
    <location>
        <begin position="12"/>
        <end position="79"/>
    </location>
</feature>
<evidence type="ECO:0000256" key="1">
    <source>
        <dbReference type="SAM" id="MobiDB-lite"/>
    </source>
</evidence>
<proteinExistence type="predicted"/>
<protein>
    <submittedName>
        <fullName evidence="2">Uncharacterized protein</fullName>
    </submittedName>
</protein>
<keyword evidence="3" id="KW-1185">Reference proteome</keyword>
<evidence type="ECO:0000313" key="2">
    <source>
        <dbReference type="EMBL" id="QCD78587.1"/>
    </source>
</evidence>
<reference evidence="2 3" key="1">
    <citation type="submission" date="2019-04" db="EMBL/GenBank/DDBJ databases">
        <title>An improved genome assembly and genetic linkage map for asparagus bean, Vigna unguiculata ssp. sesquipedialis.</title>
        <authorList>
            <person name="Xia Q."/>
            <person name="Zhang R."/>
            <person name="Dong Y."/>
        </authorList>
    </citation>
    <scope>NUCLEOTIDE SEQUENCE [LARGE SCALE GENOMIC DNA]</scope>
    <source>
        <tissue evidence="2">Leaf</tissue>
    </source>
</reference>
<dbReference type="AlphaFoldDB" id="A0A4D6KS80"/>
<evidence type="ECO:0000313" key="3">
    <source>
        <dbReference type="Proteomes" id="UP000501690"/>
    </source>
</evidence>